<protein>
    <submittedName>
        <fullName evidence="2">Uncharacterized protein</fullName>
    </submittedName>
</protein>
<keyword evidence="1" id="KW-0812">Transmembrane</keyword>
<dbReference type="Proteomes" id="UP000619479">
    <property type="component" value="Unassembled WGS sequence"/>
</dbReference>
<organism evidence="2 3">
    <name type="scientific">Actinoplanes cyaneus</name>
    <dbReference type="NCBI Taxonomy" id="52696"/>
    <lineage>
        <taxon>Bacteria</taxon>
        <taxon>Bacillati</taxon>
        <taxon>Actinomycetota</taxon>
        <taxon>Actinomycetes</taxon>
        <taxon>Micromonosporales</taxon>
        <taxon>Micromonosporaceae</taxon>
        <taxon>Actinoplanes</taxon>
    </lineage>
</organism>
<feature type="transmembrane region" description="Helical" evidence="1">
    <location>
        <begin position="143"/>
        <end position="162"/>
    </location>
</feature>
<proteinExistence type="predicted"/>
<evidence type="ECO:0000256" key="1">
    <source>
        <dbReference type="SAM" id="Phobius"/>
    </source>
</evidence>
<feature type="transmembrane region" description="Helical" evidence="1">
    <location>
        <begin position="12"/>
        <end position="34"/>
    </location>
</feature>
<dbReference type="AlphaFoldDB" id="A0A919M2W9"/>
<feature type="transmembrane region" description="Helical" evidence="1">
    <location>
        <begin position="79"/>
        <end position="102"/>
    </location>
</feature>
<accession>A0A919M2W9</accession>
<comment type="caution">
    <text evidence="2">The sequence shown here is derived from an EMBL/GenBank/DDBJ whole genome shotgun (WGS) entry which is preliminary data.</text>
</comment>
<keyword evidence="1" id="KW-0472">Membrane</keyword>
<keyword evidence="3" id="KW-1185">Reference proteome</keyword>
<dbReference type="RefSeq" id="WP_203745690.1">
    <property type="nucleotide sequence ID" value="NZ_BAAAUC010000045.1"/>
</dbReference>
<keyword evidence="1" id="KW-1133">Transmembrane helix</keyword>
<evidence type="ECO:0000313" key="3">
    <source>
        <dbReference type="Proteomes" id="UP000619479"/>
    </source>
</evidence>
<sequence>MLAPLIRAVPGLPLLAAIALAATGMLPALLGAAVPAAQVWGLRIAALLLGAGASFAMVDPMAPVTVTATPRWLRQWLRFTIVAVPAGLVWAGLCLLAVAAMPLDRPPLPVAGLAIEAAVCVLGGLTGAAVASRAGSSATTAPAGPAFQAALVVATFFLPGRWSPWALPGAATWTAVHLGWWAALPVLVAVLAAANREAR</sequence>
<feature type="transmembrane region" description="Helical" evidence="1">
    <location>
        <begin position="174"/>
        <end position="194"/>
    </location>
</feature>
<dbReference type="EMBL" id="BOMH01000041">
    <property type="protein sequence ID" value="GID67685.1"/>
    <property type="molecule type" value="Genomic_DNA"/>
</dbReference>
<gene>
    <name evidence="2" type="ORF">Acy02nite_55660</name>
</gene>
<feature type="transmembrane region" description="Helical" evidence="1">
    <location>
        <begin position="108"/>
        <end position="131"/>
    </location>
</feature>
<reference evidence="2" key="1">
    <citation type="submission" date="2021-01" db="EMBL/GenBank/DDBJ databases">
        <title>Whole genome shotgun sequence of Actinoplanes cyaneus NBRC 14990.</title>
        <authorList>
            <person name="Komaki H."/>
            <person name="Tamura T."/>
        </authorList>
    </citation>
    <scope>NUCLEOTIDE SEQUENCE</scope>
    <source>
        <strain evidence="2">NBRC 14990</strain>
    </source>
</reference>
<feature type="transmembrane region" description="Helical" evidence="1">
    <location>
        <begin position="40"/>
        <end position="58"/>
    </location>
</feature>
<evidence type="ECO:0000313" key="2">
    <source>
        <dbReference type="EMBL" id="GID67685.1"/>
    </source>
</evidence>
<name>A0A919M2W9_9ACTN</name>